<protein>
    <submittedName>
        <fullName evidence="6">SMUG1 glycosylase</fullName>
    </submittedName>
</protein>
<feature type="region of interest" description="Disordered" evidence="5">
    <location>
        <begin position="1"/>
        <end position="39"/>
    </location>
</feature>
<dbReference type="Proteomes" id="UP000611227">
    <property type="component" value="Unassembled WGS sequence"/>
</dbReference>
<feature type="non-terminal residue" evidence="6">
    <location>
        <position position="1"/>
    </location>
</feature>
<evidence type="ECO:0000313" key="6">
    <source>
        <dbReference type="EMBL" id="NXP76731.1"/>
    </source>
</evidence>
<feature type="region of interest" description="Disordered" evidence="5">
    <location>
        <begin position="130"/>
        <end position="152"/>
    </location>
</feature>
<evidence type="ECO:0000256" key="2">
    <source>
        <dbReference type="ARBA" id="ARBA00022801"/>
    </source>
</evidence>
<evidence type="ECO:0000256" key="3">
    <source>
        <dbReference type="ARBA" id="ARBA00023125"/>
    </source>
</evidence>
<keyword evidence="4" id="KW-0234">DNA repair</keyword>
<keyword evidence="1" id="KW-0227">DNA damage</keyword>
<dbReference type="PANTHER" id="PTHR13235:SF2">
    <property type="entry name" value="SINGLE-STRAND SELECTIVE MONOFUNCTIONAL URACIL DNA GLYCOSYLASE"/>
    <property type="match status" value="1"/>
</dbReference>
<sequence length="152" mass="17270">MEKRAAEAAGPVTGPVTEPAVEEKEEEEEEEDEEAEAETELAERFLRLEQEQVALLRGLPPFGEPVSHIYNPLDYAWELHCHFVRRYCRSPKRVLFLGMNPGPFGMAQTGVPFGEAWHVREWLKVTGRVKKPPQEHPKRPVLGLSCPRAEVS</sequence>
<evidence type="ECO:0000313" key="7">
    <source>
        <dbReference type="Proteomes" id="UP000611227"/>
    </source>
</evidence>
<dbReference type="InterPro" id="IPR039134">
    <property type="entry name" value="SMUG1"/>
</dbReference>
<proteinExistence type="predicted"/>
<keyword evidence="7" id="KW-1185">Reference proteome</keyword>
<dbReference type="GO" id="GO:0017065">
    <property type="term" value="F:single-strand selective uracil DNA N-glycosylase activity"/>
    <property type="evidence" value="ECO:0007669"/>
    <property type="project" value="InterPro"/>
</dbReference>
<gene>
    <name evidence="6" type="primary">Smug1</name>
    <name evidence="6" type="ORF">RAMSUL_R12391</name>
</gene>
<dbReference type="GO" id="GO:0000703">
    <property type="term" value="F:oxidized pyrimidine nucleobase lesion DNA N-glycosylase activity"/>
    <property type="evidence" value="ECO:0007669"/>
    <property type="project" value="TreeGrafter"/>
</dbReference>
<keyword evidence="2" id="KW-0378">Hydrolase</keyword>
<dbReference type="InterPro" id="IPR036895">
    <property type="entry name" value="Uracil-DNA_glycosylase-like_sf"/>
</dbReference>
<evidence type="ECO:0000256" key="4">
    <source>
        <dbReference type="ARBA" id="ARBA00023204"/>
    </source>
</evidence>
<dbReference type="GO" id="GO:0006284">
    <property type="term" value="P:base-excision repair"/>
    <property type="evidence" value="ECO:0007669"/>
    <property type="project" value="InterPro"/>
</dbReference>
<evidence type="ECO:0000256" key="1">
    <source>
        <dbReference type="ARBA" id="ARBA00022763"/>
    </source>
</evidence>
<accession>A0A852CAI7</accession>
<feature type="non-terminal residue" evidence="6">
    <location>
        <position position="152"/>
    </location>
</feature>
<organism evidence="6 7">
    <name type="scientific">Ramphastos sulfuratus</name>
    <dbReference type="NCBI Taxonomy" id="322582"/>
    <lineage>
        <taxon>Eukaryota</taxon>
        <taxon>Metazoa</taxon>
        <taxon>Chordata</taxon>
        <taxon>Craniata</taxon>
        <taxon>Vertebrata</taxon>
        <taxon>Euteleostomi</taxon>
        <taxon>Archelosauria</taxon>
        <taxon>Archosauria</taxon>
        <taxon>Dinosauria</taxon>
        <taxon>Saurischia</taxon>
        <taxon>Theropoda</taxon>
        <taxon>Coelurosauria</taxon>
        <taxon>Aves</taxon>
        <taxon>Neognathae</taxon>
        <taxon>Neoaves</taxon>
        <taxon>Telluraves</taxon>
        <taxon>Coraciimorphae</taxon>
        <taxon>Piciformes</taxon>
        <taxon>Ramphastidae</taxon>
        <taxon>Ramphastos</taxon>
    </lineage>
</organism>
<dbReference type="PANTHER" id="PTHR13235">
    <property type="entry name" value="SINGLE-STRAND SELECTIVE MONOFUNCTIONAL URACIL DNA GLYCOSYLASE"/>
    <property type="match status" value="1"/>
</dbReference>
<dbReference type="Gene3D" id="3.40.470.10">
    <property type="entry name" value="Uracil-DNA glycosylase-like domain"/>
    <property type="match status" value="1"/>
</dbReference>
<name>A0A852CAI7_9PICI</name>
<comment type="caution">
    <text evidence="6">The sequence shown here is derived from an EMBL/GenBank/DDBJ whole genome shotgun (WGS) entry which is preliminary data.</text>
</comment>
<dbReference type="EMBL" id="WBNM01024493">
    <property type="protein sequence ID" value="NXP76731.1"/>
    <property type="molecule type" value="Genomic_DNA"/>
</dbReference>
<dbReference type="AlphaFoldDB" id="A0A852CAI7"/>
<reference evidence="6" key="1">
    <citation type="submission" date="2019-09" db="EMBL/GenBank/DDBJ databases">
        <title>Bird 10,000 Genomes (B10K) Project - Family phase.</title>
        <authorList>
            <person name="Zhang G."/>
        </authorList>
    </citation>
    <scope>NUCLEOTIDE SEQUENCE</scope>
    <source>
        <strain evidence="6">B10K-DU-001-30</strain>
        <tissue evidence="6">Muscle</tissue>
    </source>
</reference>
<feature type="compositionally biased region" description="Acidic residues" evidence="5">
    <location>
        <begin position="23"/>
        <end position="39"/>
    </location>
</feature>
<keyword evidence="3" id="KW-0238">DNA-binding</keyword>
<evidence type="ECO:0000256" key="5">
    <source>
        <dbReference type="SAM" id="MobiDB-lite"/>
    </source>
</evidence>
<dbReference type="SUPFAM" id="SSF52141">
    <property type="entry name" value="Uracil-DNA glycosylase-like"/>
    <property type="match status" value="1"/>
</dbReference>
<dbReference type="GO" id="GO:0003677">
    <property type="term" value="F:DNA binding"/>
    <property type="evidence" value="ECO:0007669"/>
    <property type="project" value="UniProtKB-KW"/>
</dbReference>